<evidence type="ECO:0000313" key="2">
    <source>
        <dbReference type="EMBL" id="KAH0458973.1"/>
    </source>
</evidence>
<evidence type="ECO:0000313" key="3">
    <source>
        <dbReference type="Proteomes" id="UP000775213"/>
    </source>
</evidence>
<gene>
    <name evidence="2" type="ORF">IEQ34_011787</name>
</gene>
<dbReference type="SUPFAM" id="SSF54001">
    <property type="entry name" value="Cysteine proteinases"/>
    <property type="match status" value="1"/>
</dbReference>
<protein>
    <recommendedName>
        <fullName evidence="4">Ubiquitin-like protease family profile domain-containing protein</fullName>
    </recommendedName>
</protein>
<sequence>MYIMRMVCVCNTYGMRMQYVWYAYSLLIFCVFYVYLFSRDDIVFNFEKLYISRADINELLSNSYLGNEHVDMFTLMLNEKCNHMPDKYHKLLYISPVHWNYKGREKLSRLHIDHITELTVTSNNILLQPIIESAHWTLLVGLLKEQR</sequence>
<dbReference type="EMBL" id="JAGFBR010000011">
    <property type="protein sequence ID" value="KAH0458973.1"/>
    <property type="molecule type" value="Genomic_DNA"/>
</dbReference>
<organism evidence="2 3">
    <name type="scientific">Dendrobium chrysotoxum</name>
    <name type="common">Orchid</name>
    <dbReference type="NCBI Taxonomy" id="161865"/>
    <lineage>
        <taxon>Eukaryota</taxon>
        <taxon>Viridiplantae</taxon>
        <taxon>Streptophyta</taxon>
        <taxon>Embryophyta</taxon>
        <taxon>Tracheophyta</taxon>
        <taxon>Spermatophyta</taxon>
        <taxon>Magnoliopsida</taxon>
        <taxon>Liliopsida</taxon>
        <taxon>Asparagales</taxon>
        <taxon>Orchidaceae</taxon>
        <taxon>Epidendroideae</taxon>
        <taxon>Malaxideae</taxon>
        <taxon>Dendrobiinae</taxon>
        <taxon>Dendrobium</taxon>
    </lineage>
</organism>
<keyword evidence="1" id="KW-1133">Transmembrane helix</keyword>
<proteinExistence type="predicted"/>
<reference evidence="2 3" key="1">
    <citation type="journal article" date="2021" name="Hortic Res">
        <title>Chromosome-scale assembly of the Dendrobium chrysotoxum genome enhances the understanding of orchid evolution.</title>
        <authorList>
            <person name="Zhang Y."/>
            <person name="Zhang G.Q."/>
            <person name="Zhang D."/>
            <person name="Liu X.D."/>
            <person name="Xu X.Y."/>
            <person name="Sun W.H."/>
            <person name="Yu X."/>
            <person name="Zhu X."/>
            <person name="Wang Z.W."/>
            <person name="Zhao X."/>
            <person name="Zhong W.Y."/>
            <person name="Chen H."/>
            <person name="Yin W.L."/>
            <person name="Huang T."/>
            <person name="Niu S.C."/>
            <person name="Liu Z.J."/>
        </authorList>
    </citation>
    <scope>NUCLEOTIDE SEQUENCE [LARGE SCALE GENOMIC DNA]</scope>
    <source>
        <strain evidence="2">Lindl</strain>
    </source>
</reference>
<keyword evidence="3" id="KW-1185">Reference proteome</keyword>
<comment type="caution">
    <text evidence="2">The sequence shown here is derived from an EMBL/GenBank/DDBJ whole genome shotgun (WGS) entry which is preliminary data.</text>
</comment>
<dbReference type="InterPro" id="IPR038765">
    <property type="entry name" value="Papain-like_cys_pep_sf"/>
</dbReference>
<evidence type="ECO:0008006" key="4">
    <source>
        <dbReference type="Google" id="ProtNLM"/>
    </source>
</evidence>
<name>A0AAV7GTM2_DENCH</name>
<evidence type="ECO:0000256" key="1">
    <source>
        <dbReference type="SAM" id="Phobius"/>
    </source>
</evidence>
<dbReference type="Gene3D" id="3.40.395.10">
    <property type="entry name" value="Adenoviral Proteinase, Chain A"/>
    <property type="match status" value="1"/>
</dbReference>
<keyword evidence="1" id="KW-0472">Membrane</keyword>
<dbReference type="AlphaFoldDB" id="A0AAV7GTM2"/>
<keyword evidence="1" id="KW-0812">Transmembrane</keyword>
<dbReference type="Proteomes" id="UP000775213">
    <property type="component" value="Unassembled WGS sequence"/>
</dbReference>
<accession>A0AAV7GTM2</accession>
<feature type="transmembrane region" description="Helical" evidence="1">
    <location>
        <begin position="20"/>
        <end position="38"/>
    </location>
</feature>